<keyword evidence="4 7" id="KW-0812">Transmembrane</keyword>
<name>A0ABV7YDM0_9ACTN</name>
<evidence type="ECO:0000256" key="3">
    <source>
        <dbReference type="ARBA" id="ARBA00022475"/>
    </source>
</evidence>
<feature type="transmembrane region" description="Helical" evidence="7">
    <location>
        <begin position="155"/>
        <end position="175"/>
    </location>
</feature>
<comment type="subcellular location">
    <subcellularLocation>
        <location evidence="1">Cell membrane</location>
        <topology evidence="1">Multi-pass membrane protein</topology>
    </subcellularLocation>
</comment>
<feature type="transmembrane region" description="Helical" evidence="7">
    <location>
        <begin position="24"/>
        <end position="50"/>
    </location>
</feature>
<feature type="transmembrane region" description="Helical" evidence="7">
    <location>
        <begin position="238"/>
        <end position="261"/>
    </location>
</feature>
<feature type="transmembrane region" description="Helical" evidence="7">
    <location>
        <begin position="62"/>
        <end position="81"/>
    </location>
</feature>
<dbReference type="Gene3D" id="1.20.1250.20">
    <property type="entry name" value="MFS general substrate transporter like domains"/>
    <property type="match status" value="1"/>
</dbReference>
<feature type="transmembrane region" description="Helical" evidence="7">
    <location>
        <begin position="181"/>
        <end position="202"/>
    </location>
</feature>
<dbReference type="InterPro" id="IPR011701">
    <property type="entry name" value="MFS"/>
</dbReference>
<feature type="domain" description="Major facilitator superfamily (MFS) profile" evidence="8">
    <location>
        <begin position="27"/>
        <end position="474"/>
    </location>
</feature>
<feature type="transmembrane region" description="Helical" evidence="7">
    <location>
        <begin position="311"/>
        <end position="331"/>
    </location>
</feature>
<dbReference type="InterPro" id="IPR020846">
    <property type="entry name" value="MFS_dom"/>
</dbReference>
<evidence type="ECO:0000313" key="9">
    <source>
        <dbReference type="EMBL" id="MFC3763027.1"/>
    </source>
</evidence>
<feature type="transmembrane region" description="Helical" evidence="7">
    <location>
        <begin position="415"/>
        <end position="436"/>
    </location>
</feature>
<sequence length="491" mass="51040">MASATQPSTTAPAGGNTEKWSPRLWGALFVLCGALFLDGLDVSMVGVALPSIQADLGLSTSALQWVVSGYVLGYGGLLLLGGRTADLLGRRKIFLIAIGVFAVASLVGGLVDDGTLLIVTRFIKGVSAAFTAPAGLSIITTTFPEGPTRNKALSIYTVFGASGFSSGLIFGGLMTEIGWRWTFLLPVPIAIAVLIAGIKLVPQDRAVTRGKYDLAGAATLTGAMLLLVFGVVEAPHAGWLSLRTLGTLVLIVALLFAFVAIEKRSPHPLVRLGIFKNRAIVRANIAAMTVVGSYVGFQFVTTLYMQQTLQWSPMIMALALLPGGLIVAFGGPQTGKLVDRFGAAKITLLGLAAFVPGYLLFLRIDLDPLYVAVVLPTMVLIGIGFGLAFPALNIEATNGVADHEQGLASGLVQTSFQVGGAIVLAVVTAVLTSGFAAGADPIAAYHPAIGVVAIVATIGLAIIAAGLLFRGRRARPVEEPVDDRLPELENV</sequence>
<evidence type="ECO:0000256" key="5">
    <source>
        <dbReference type="ARBA" id="ARBA00022989"/>
    </source>
</evidence>
<evidence type="ECO:0000256" key="6">
    <source>
        <dbReference type="ARBA" id="ARBA00023136"/>
    </source>
</evidence>
<dbReference type="Gene3D" id="1.20.1720.10">
    <property type="entry name" value="Multidrug resistance protein D"/>
    <property type="match status" value="1"/>
</dbReference>
<keyword evidence="5 7" id="KW-1133">Transmembrane helix</keyword>
<accession>A0ABV7YDM0</accession>
<feature type="transmembrane region" description="Helical" evidence="7">
    <location>
        <begin position="93"/>
        <end position="111"/>
    </location>
</feature>
<feature type="transmembrane region" description="Helical" evidence="7">
    <location>
        <begin position="123"/>
        <end position="143"/>
    </location>
</feature>
<feature type="transmembrane region" description="Helical" evidence="7">
    <location>
        <begin position="448"/>
        <end position="469"/>
    </location>
</feature>
<evidence type="ECO:0000313" key="10">
    <source>
        <dbReference type="Proteomes" id="UP001595699"/>
    </source>
</evidence>
<protein>
    <submittedName>
        <fullName evidence="9">MFS transporter</fullName>
    </submittedName>
</protein>
<dbReference type="PANTHER" id="PTHR42718">
    <property type="entry name" value="MAJOR FACILITATOR SUPERFAMILY MULTIDRUG TRANSPORTER MFSC"/>
    <property type="match status" value="1"/>
</dbReference>
<keyword evidence="6 7" id="KW-0472">Membrane</keyword>
<feature type="transmembrane region" description="Helical" evidence="7">
    <location>
        <begin position="281"/>
        <end position="305"/>
    </location>
</feature>
<dbReference type="RefSeq" id="WP_205119887.1">
    <property type="nucleotide sequence ID" value="NZ_JAFBCM010000001.1"/>
</dbReference>
<evidence type="ECO:0000256" key="1">
    <source>
        <dbReference type="ARBA" id="ARBA00004651"/>
    </source>
</evidence>
<keyword evidence="10" id="KW-1185">Reference proteome</keyword>
<evidence type="ECO:0000256" key="2">
    <source>
        <dbReference type="ARBA" id="ARBA00022448"/>
    </source>
</evidence>
<keyword evidence="2" id="KW-0813">Transport</keyword>
<dbReference type="Proteomes" id="UP001595699">
    <property type="component" value="Unassembled WGS sequence"/>
</dbReference>
<organism evidence="9 10">
    <name type="scientific">Tenggerimyces flavus</name>
    <dbReference type="NCBI Taxonomy" id="1708749"/>
    <lineage>
        <taxon>Bacteria</taxon>
        <taxon>Bacillati</taxon>
        <taxon>Actinomycetota</taxon>
        <taxon>Actinomycetes</taxon>
        <taxon>Propionibacteriales</taxon>
        <taxon>Nocardioidaceae</taxon>
        <taxon>Tenggerimyces</taxon>
    </lineage>
</organism>
<feature type="transmembrane region" description="Helical" evidence="7">
    <location>
        <begin position="343"/>
        <end position="364"/>
    </location>
</feature>
<keyword evidence="3" id="KW-1003">Cell membrane</keyword>
<dbReference type="InterPro" id="IPR005829">
    <property type="entry name" value="Sugar_transporter_CS"/>
</dbReference>
<dbReference type="PANTHER" id="PTHR42718:SF46">
    <property type="entry name" value="BLR6921 PROTEIN"/>
    <property type="match status" value="1"/>
</dbReference>
<dbReference type="EMBL" id="JBHRZH010000017">
    <property type="protein sequence ID" value="MFC3763027.1"/>
    <property type="molecule type" value="Genomic_DNA"/>
</dbReference>
<evidence type="ECO:0000256" key="4">
    <source>
        <dbReference type="ARBA" id="ARBA00022692"/>
    </source>
</evidence>
<feature type="transmembrane region" description="Helical" evidence="7">
    <location>
        <begin position="214"/>
        <end position="232"/>
    </location>
</feature>
<gene>
    <name evidence="9" type="ORF">ACFOUW_19455</name>
</gene>
<dbReference type="PROSITE" id="PS50850">
    <property type="entry name" value="MFS"/>
    <property type="match status" value="1"/>
</dbReference>
<proteinExistence type="predicted"/>
<dbReference type="PROSITE" id="PS00216">
    <property type="entry name" value="SUGAR_TRANSPORT_1"/>
    <property type="match status" value="1"/>
</dbReference>
<comment type="caution">
    <text evidence="9">The sequence shown here is derived from an EMBL/GenBank/DDBJ whole genome shotgun (WGS) entry which is preliminary data.</text>
</comment>
<feature type="transmembrane region" description="Helical" evidence="7">
    <location>
        <begin position="370"/>
        <end position="394"/>
    </location>
</feature>
<dbReference type="InterPro" id="IPR036259">
    <property type="entry name" value="MFS_trans_sf"/>
</dbReference>
<evidence type="ECO:0000256" key="7">
    <source>
        <dbReference type="SAM" id="Phobius"/>
    </source>
</evidence>
<dbReference type="SUPFAM" id="SSF103473">
    <property type="entry name" value="MFS general substrate transporter"/>
    <property type="match status" value="1"/>
</dbReference>
<reference evidence="10" key="1">
    <citation type="journal article" date="2019" name="Int. J. Syst. Evol. Microbiol.">
        <title>The Global Catalogue of Microorganisms (GCM) 10K type strain sequencing project: providing services to taxonomists for standard genome sequencing and annotation.</title>
        <authorList>
            <consortium name="The Broad Institute Genomics Platform"/>
            <consortium name="The Broad Institute Genome Sequencing Center for Infectious Disease"/>
            <person name="Wu L."/>
            <person name="Ma J."/>
        </authorList>
    </citation>
    <scope>NUCLEOTIDE SEQUENCE [LARGE SCALE GENOMIC DNA]</scope>
    <source>
        <strain evidence="10">CGMCC 4.7241</strain>
    </source>
</reference>
<dbReference type="Pfam" id="PF07690">
    <property type="entry name" value="MFS_1"/>
    <property type="match status" value="1"/>
</dbReference>
<evidence type="ECO:0000259" key="8">
    <source>
        <dbReference type="PROSITE" id="PS50850"/>
    </source>
</evidence>
<dbReference type="CDD" id="cd17321">
    <property type="entry name" value="MFS_MMR_MDR_like"/>
    <property type="match status" value="1"/>
</dbReference>